<dbReference type="InterPro" id="IPR006531">
    <property type="entry name" value="Gp5/Vgr_OB"/>
</dbReference>
<protein>
    <recommendedName>
        <fullName evidence="1">Gp5/Type VI secretion system Vgr protein OB-fold domain-containing protein</fullName>
    </recommendedName>
</protein>
<dbReference type="Pfam" id="PF04717">
    <property type="entry name" value="Phage_base_V"/>
    <property type="match status" value="1"/>
</dbReference>
<dbReference type="EMBL" id="PVTM01000008">
    <property type="protein sequence ID" value="PRY71362.1"/>
    <property type="molecule type" value="Genomic_DNA"/>
</dbReference>
<evidence type="ECO:0000259" key="1">
    <source>
        <dbReference type="Pfam" id="PF04717"/>
    </source>
</evidence>
<proteinExistence type="predicted"/>
<dbReference type="Proteomes" id="UP000239896">
    <property type="component" value="Unassembled WGS sequence"/>
</dbReference>
<dbReference type="InterPro" id="IPR037026">
    <property type="entry name" value="Vgr_OB-fold_dom_sf"/>
</dbReference>
<gene>
    <name evidence="2" type="ORF">BCL64_108123</name>
</gene>
<comment type="caution">
    <text evidence="2">The sequence shown here is derived from an EMBL/GenBank/DDBJ whole genome shotgun (WGS) entry which is preliminary data.</text>
</comment>
<keyword evidence="3" id="KW-1185">Reference proteome</keyword>
<dbReference type="SUPFAM" id="SSF69255">
    <property type="entry name" value="gp5 N-terminal domain-like"/>
    <property type="match status" value="1"/>
</dbReference>
<evidence type="ECO:0000313" key="2">
    <source>
        <dbReference type="EMBL" id="PRY71362.1"/>
    </source>
</evidence>
<reference evidence="2 3" key="1">
    <citation type="submission" date="2018-03" db="EMBL/GenBank/DDBJ databases">
        <title>Comparative analysis of microorganisms from saline springs in Andes Mountain Range, Colombia.</title>
        <authorList>
            <person name="Rubin E."/>
        </authorList>
    </citation>
    <scope>NUCLEOTIDE SEQUENCE [LARGE SCALE GENOMIC DNA]</scope>
    <source>
        <strain evidence="2 3">USBA 854</strain>
    </source>
</reference>
<dbReference type="SUPFAM" id="SSF69349">
    <property type="entry name" value="Phage fibre proteins"/>
    <property type="match status" value="1"/>
</dbReference>
<dbReference type="RefSeq" id="WP_106230994.1">
    <property type="nucleotide sequence ID" value="NZ_PVTM01000008.1"/>
</dbReference>
<organism evidence="2 3">
    <name type="scientific">Halomonas ventosae</name>
    <dbReference type="NCBI Taxonomy" id="229007"/>
    <lineage>
        <taxon>Bacteria</taxon>
        <taxon>Pseudomonadati</taxon>
        <taxon>Pseudomonadota</taxon>
        <taxon>Gammaproteobacteria</taxon>
        <taxon>Oceanospirillales</taxon>
        <taxon>Halomonadaceae</taxon>
        <taxon>Halomonas</taxon>
    </lineage>
</organism>
<feature type="domain" description="Gp5/Type VI secretion system Vgr protein OB-fold" evidence="1">
    <location>
        <begin position="22"/>
        <end position="97"/>
    </location>
</feature>
<accession>A0A2T0VM59</accession>
<dbReference type="AlphaFoldDB" id="A0A2T0VM59"/>
<evidence type="ECO:0000313" key="3">
    <source>
        <dbReference type="Proteomes" id="UP000239896"/>
    </source>
</evidence>
<sequence length="272" mass="28316">MDEFQLLEDVARRQSTKYWGKYRGFVTNTDDPENRGRVKVTVPSVLGESESQWAEPAFPYGGGAAFGFVAVPPVDSTVLVEFLEGDASAPIWTGALWRTATEVPEEHAGQETKVWKTESGHRLVFDDTDGAEKVTLHSAADAVVELNHEGSLALTDASGAHVTIDAASGEIVIEDANGNSITLSSSGIACADAAGNEIVTTVGGVEVKGTTVKIEGQSVSLGGAGGEPLIKGQTFMAMFNSHTHPCTAPGSPSGPPLVPLTPVALTIKTVAT</sequence>
<name>A0A2T0VM59_9GAMM</name>
<dbReference type="Gene3D" id="2.40.50.230">
    <property type="entry name" value="Gp5 N-terminal domain"/>
    <property type="match status" value="1"/>
</dbReference>